<feature type="signal peptide" evidence="1">
    <location>
        <begin position="1"/>
        <end position="19"/>
    </location>
</feature>
<reference evidence="2" key="2">
    <citation type="submission" date="2019-03" db="EMBL/GenBank/DDBJ databases">
        <authorList>
            <person name="Warren W.C."/>
            <person name="Johnson G.S."/>
        </authorList>
    </citation>
    <scope>NUCLEOTIDE SEQUENCE [LARGE SCALE GENOMIC DNA]</scope>
    <source>
        <strain evidence="2">Basenji</strain>
    </source>
</reference>
<dbReference type="InterPro" id="IPR029187">
    <property type="entry name" value="FDC-SP"/>
</dbReference>
<evidence type="ECO:0000313" key="3">
    <source>
        <dbReference type="Ensembl" id="ENSCAFP00040007913.1"/>
    </source>
</evidence>
<dbReference type="Proteomes" id="UP000694542">
    <property type="component" value="Chromosome 13"/>
</dbReference>
<dbReference type="Pfam" id="PF15215">
    <property type="entry name" value="FDC-SP"/>
    <property type="match status" value="1"/>
</dbReference>
<dbReference type="Proteomes" id="UP000694429">
    <property type="component" value="Chromosome 13"/>
</dbReference>
<feature type="chain" id="PRO_5044672082" description="Follicular dendritic cell secreted protein" evidence="1">
    <location>
        <begin position="20"/>
        <end position="87"/>
    </location>
</feature>
<protein>
    <recommendedName>
        <fullName evidence="5">Follicular dendritic cell secreted protein</fullName>
    </recommendedName>
</protein>
<reference evidence="3" key="1">
    <citation type="submission" date="2018-10" db="EMBL/GenBank/DDBJ databases">
        <title>De novo assembly of a Great Dane genome.</title>
        <authorList>
            <person name="Kidd J.M."/>
            <person name="Pendleton A.L."/>
            <person name="Shen F."/>
            <person name="Emery S."/>
        </authorList>
    </citation>
    <scope>NUCLEOTIDE SEQUENCE [LARGE SCALE GENOMIC DNA]</scope>
    <source>
        <strain evidence="3">Great Dane</strain>
    </source>
</reference>
<evidence type="ECO:0008006" key="5">
    <source>
        <dbReference type="Google" id="ProtNLM"/>
    </source>
</evidence>
<sequence>MSKMRVLLLITAILAVTAAFPVSQDQEREQRSVSGSDESPLQFYGPPYQYPYGPYPPFLYQRYPWFRYYFPFPIPLSVPTSIPSNGQ</sequence>
<reference evidence="2" key="3">
    <citation type="submission" date="2025-05" db="UniProtKB">
        <authorList>
            <consortium name="Ensembl"/>
        </authorList>
    </citation>
    <scope>IDENTIFICATION</scope>
</reference>
<proteinExistence type="predicted"/>
<dbReference type="Ensembl" id="ENSCAFT00040009115.1">
    <property type="protein sequence ID" value="ENSCAFP00040007913.1"/>
    <property type="gene ID" value="ENSCAFG00040004842.1"/>
</dbReference>
<evidence type="ECO:0000256" key="1">
    <source>
        <dbReference type="SAM" id="SignalP"/>
    </source>
</evidence>
<dbReference type="Ensembl" id="ENSCAFT00030030719.1">
    <property type="protein sequence ID" value="ENSCAFP00030026798.1"/>
    <property type="gene ID" value="ENSCAFG00030016659.1"/>
</dbReference>
<keyword evidence="1" id="KW-0732">Signal</keyword>
<name>A0A8C0NMC5_CANLF</name>
<dbReference type="AlphaFoldDB" id="A0A8C0NMC5"/>
<evidence type="ECO:0000313" key="2">
    <source>
        <dbReference type="Ensembl" id="ENSCAFP00030026798.1"/>
    </source>
</evidence>
<organism evidence="2 4">
    <name type="scientific">Canis lupus familiaris</name>
    <name type="common">Dog</name>
    <name type="synonym">Canis familiaris</name>
    <dbReference type="NCBI Taxonomy" id="9615"/>
    <lineage>
        <taxon>Eukaryota</taxon>
        <taxon>Metazoa</taxon>
        <taxon>Chordata</taxon>
        <taxon>Craniata</taxon>
        <taxon>Vertebrata</taxon>
        <taxon>Euteleostomi</taxon>
        <taxon>Mammalia</taxon>
        <taxon>Eutheria</taxon>
        <taxon>Laurasiatheria</taxon>
        <taxon>Carnivora</taxon>
        <taxon>Caniformia</taxon>
        <taxon>Canidae</taxon>
        <taxon>Canis</taxon>
    </lineage>
</organism>
<evidence type="ECO:0000313" key="4">
    <source>
        <dbReference type="Proteomes" id="UP000694429"/>
    </source>
</evidence>
<accession>A0A8C0NMC5</accession>